<evidence type="ECO:0000313" key="8">
    <source>
        <dbReference type="Proteomes" id="UP001378592"/>
    </source>
</evidence>
<evidence type="ECO:0000256" key="2">
    <source>
        <dbReference type="ARBA" id="ARBA00022690"/>
    </source>
</evidence>
<dbReference type="Proteomes" id="UP001378592">
    <property type="component" value="Unassembled WGS sequence"/>
</dbReference>
<dbReference type="SUPFAM" id="SSF56574">
    <property type="entry name" value="Serpins"/>
    <property type="match status" value="1"/>
</dbReference>
<dbReference type="Gene3D" id="3.30.497.10">
    <property type="entry name" value="Antithrombin, subunit I, domain 2"/>
    <property type="match status" value="1"/>
</dbReference>
<dbReference type="Gene3D" id="2.30.39.10">
    <property type="entry name" value="Alpha-1-antitrypsin, domain 1"/>
    <property type="match status" value="1"/>
</dbReference>
<reference evidence="7 8" key="1">
    <citation type="submission" date="2024-03" db="EMBL/GenBank/DDBJ databases">
        <title>The genome assembly and annotation of the cricket Gryllus longicercus Weissman &amp; Gray.</title>
        <authorList>
            <person name="Szrajer S."/>
            <person name="Gray D."/>
            <person name="Ylla G."/>
        </authorList>
    </citation>
    <scope>NUCLEOTIDE SEQUENCE [LARGE SCALE GENOMIC DNA]</scope>
    <source>
        <strain evidence="7">DAG 2021-001</strain>
        <tissue evidence="7">Whole body minus gut</tissue>
    </source>
</reference>
<dbReference type="EMBL" id="JAZDUA010000155">
    <property type="protein sequence ID" value="KAK7866101.1"/>
    <property type="molecule type" value="Genomic_DNA"/>
</dbReference>
<evidence type="ECO:0000313" key="7">
    <source>
        <dbReference type="EMBL" id="KAK7866101.1"/>
    </source>
</evidence>
<evidence type="ECO:0000256" key="5">
    <source>
        <dbReference type="SAM" id="SignalP"/>
    </source>
</evidence>
<keyword evidence="5" id="KW-0732">Signal</keyword>
<dbReference type="InterPro" id="IPR036186">
    <property type="entry name" value="Serpin_sf"/>
</dbReference>
<keyword evidence="8" id="KW-1185">Reference proteome</keyword>
<dbReference type="InterPro" id="IPR023796">
    <property type="entry name" value="Serpin_dom"/>
</dbReference>
<dbReference type="PANTHER" id="PTHR11461">
    <property type="entry name" value="SERINE PROTEASE INHIBITOR, SERPIN"/>
    <property type="match status" value="1"/>
</dbReference>
<dbReference type="Pfam" id="PF00079">
    <property type="entry name" value="Serpin"/>
    <property type="match status" value="1"/>
</dbReference>
<dbReference type="InterPro" id="IPR042178">
    <property type="entry name" value="Serpin_sf_1"/>
</dbReference>
<comment type="caution">
    <text evidence="7">The sequence shown here is derived from an EMBL/GenBank/DDBJ whole genome shotgun (WGS) entry which is preliminary data.</text>
</comment>
<name>A0AAN9Z677_9ORTH</name>
<dbReference type="InterPro" id="IPR000215">
    <property type="entry name" value="Serpin_fam"/>
</dbReference>
<dbReference type="SMART" id="SM00093">
    <property type="entry name" value="SERPIN"/>
    <property type="match status" value="1"/>
</dbReference>
<evidence type="ECO:0000256" key="4">
    <source>
        <dbReference type="RuleBase" id="RU000411"/>
    </source>
</evidence>
<sequence length="406" mass="44314">MQLHAFACALAALVAFAAPGKATPAPAVAASADREQQVQDEVVAAANAFSVRLYQAVAAEGGNVVISPVSAAVLLALTRHGARGVTEQQLTHALQLSPDLQATAAGYKALLDTLQHSSGKATLRSANMLFAERNFRLQDGFRRVATGSYKAGAGELDFRSNPEGSRAVINRWTEQYTEGRIKELFEPGIITEETVLVLANAIYFKAGWFKPFQTEDTRLQPFYVSDTSLINVPTMFGMFQMYYGEIPALDAKAVKLEYNEDNMDMTILVPNTPSGLSRLEAGLGQLNLADLTPEYAEVHLSIPKFKIESNHRLKGKLEQLGIVDVFTLAADLSNMADPGLYVSDIVQKTFIGVDENGTEAAVATGQNFFLRTSFARRYVKADRPFLFLIHRKNVTLFMGRVVQPGS</sequence>
<gene>
    <name evidence="7" type="ORF">R5R35_011619</name>
</gene>
<dbReference type="InterPro" id="IPR042185">
    <property type="entry name" value="Serpin_sf_2"/>
</dbReference>
<proteinExistence type="inferred from homology"/>
<feature type="signal peptide" evidence="5">
    <location>
        <begin position="1"/>
        <end position="22"/>
    </location>
</feature>
<organism evidence="7 8">
    <name type="scientific">Gryllus longicercus</name>
    <dbReference type="NCBI Taxonomy" id="2509291"/>
    <lineage>
        <taxon>Eukaryota</taxon>
        <taxon>Metazoa</taxon>
        <taxon>Ecdysozoa</taxon>
        <taxon>Arthropoda</taxon>
        <taxon>Hexapoda</taxon>
        <taxon>Insecta</taxon>
        <taxon>Pterygota</taxon>
        <taxon>Neoptera</taxon>
        <taxon>Polyneoptera</taxon>
        <taxon>Orthoptera</taxon>
        <taxon>Ensifera</taxon>
        <taxon>Gryllidea</taxon>
        <taxon>Grylloidea</taxon>
        <taxon>Gryllidae</taxon>
        <taxon>Gryllinae</taxon>
        <taxon>Gryllus</taxon>
    </lineage>
</organism>
<dbReference type="AlphaFoldDB" id="A0AAN9Z677"/>
<evidence type="ECO:0000256" key="3">
    <source>
        <dbReference type="ARBA" id="ARBA00022900"/>
    </source>
</evidence>
<keyword evidence="3" id="KW-0722">Serine protease inhibitor</keyword>
<dbReference type="PROSITE" id="PS00284">
    <property type="entry name" value="SERPIN"/>
    <property type="match status" value="1"/>
</dbReference>
<evidence type="ECO:0000259" key="6">
    <source>
        <dbReference type="SMART" id="SM00093"/>
    </source>
</evidence>
<feature type="chain" id="PRO_5042961029" description="Serpin domain-containing protein" evidence="5">
    <location>
        <begin position="23"/>
        <end position="406"/>
    </location>
</feature>
<protein>
    <recommendedName>
        <fullName evidence="6">Serpin domain-containing protein</fullName>
    </recommendedName>
</protein>
<accession>A0AAN9Z677</accession>
<evidence type="ECO:0000256" key="1">
    <source>
        <dbReference type="ARBA" id="ARBA00009500"/>
    </source>
</evidence>
<feature type="domain" description="Serpin" evidence="6">
    <location>
        <begin position="51"/>
        <end position="404"/>
    </location>
</feature>
<dbReference type="PANTHER" id="PTHR11461:SF211">
    <property type="entry name" value="GH10112P-RELATED"/>
    <property type="match status" value="1"/>
</dbReference>
<comment type="similarity">
    <text evidence="1 4">Belongs to the serpin family.</text>
</comment>
<dbReference type="GO" id="GO:0004867">
    <property type="term" value="F:serine-type endopeptidase inhibitor activity"/>
    <property type="evidence" value="ECO:0007669"/>
    <property type="project" value="UniProtKB-KW"/>
</dbReference>
<dbReference type="CDD" id="cd19601">
    <property type="entry name" value="serpin42Da-like"/>
    <property type="match status" value="1"/>
</dbReference>
<keyword evidence="2" id="KW-0646">Protease inhibitor</keyword>
<dbReference type="GO" id="GO:0005615">
    <property type="term" value="C:extracellular space"/>
    <property type="evidence" value="ECO:0007669"/>
    <property type="project" value="InterPro"/>
</dbReference>
<dbReference type="InterPro" id="IPR023795">
    <property type="entry name" value="Serpin_CS"/>
</dbReference>